<evidence type="ECO:0000256" key="7">
    <source>
        <dbReference type="ARBA" id="ARBA00080667"/>
    </source>
</evidence>
<dbReference type="SUPFAM" id="SSF56801">
    <property type="entry name" value="Acetyl-CoA synthetase-like"/>
    <property type="match status" value="1"/>
</dbReference>
<dbReference type="PANTHER" id="PTHR43201">
    <property type="entry name" value="ACYL-COA SYNTHETASE"/>
    <property type="match status" value="1"/>
</dbReference>
<dbReference type="Gene3D" id="3.30.300.30">
    <property type="match status" value="1"/>
</dbReference>
<dbReference type="NCBIfam" id="NF009921">
    <property type="entry name" value="PRK13382.1"/>
    <property type="match status" value="1"/>
</dbReference>
<keyword evidence="12" id="KW-1185">Reference proteome</keyword>
<evidence type="ECO:0000313" key="11">
    <source>
        <dbReference type="EMBL" id="SPM27907.1"/>
    </source>
</evidence>
<dbReference type="EC" id="6.2.1.3" evidence="3"/>
<dbReference type="Pfam" id="PF13193">
    <property type="entry name" value="AMP-binding_C"/>
    <property type="match status" value="1"/>
</dbReference>
<protein>
    <recommendedName>
        <fullName evidence="5">Long-chain-fatty-acid--CoA ligase FadD13</fullName>
        <ecNumber evidence="3">6.2.1.3</ecNumber>
    </recommendedName>
    <alternativeName>
        <fullName evidence="6">Fatty acyl-CoA ligase</fullName>
    </alternativeName>
    <alternativeName>
        <fullName evidence="8">Fatty acyl-CoA synthetase</fullName>
    </alternativeName>
    <alternativeName>
        <fullName evidence="7">Very-long-chain fatty-acyl-CoA synthetase</fullName>
    </alternativeName>
</protein>
<evidence type="ECO:0000256" key="3">
    <source>
        <dbReference type="ARBA" id="ARBA00026121"/>
    </source>
</evidence>
<sequence length="543" mass="58343">VASPVNQARGGFGVLGTLWRAGMIAPLRPDRYLKMAAAMRREGLGMTVGFASAAARCPERPGLIDELGTLTWRQLDERINSFAAALQGLPSGQPKVVGIMCRNHRGFVEAVVAVNRIGSDVVLLNTSFAGPALAEVVNREGVDAVVYDEEFTETVDRALADKPDATRILAWTSDGQRGATVERLIADHPGQRPHRSGRKGRMILLTSGTTGTPKGANQTGGNAGVGTLKAILDRTPWRAEETVVIVAPMFHAWGFSQLIFAASMACTVVTRRKFDPEATLDLIDRHRATGLAVVPVMFDRIMELPAEVRNRYTCKSLRFAAASGSRMRPDVVIAFMDQFGDVIYNNYNATEAGMIATATPADLRAAPDTAGRPAGGTEIRILDGDFNELPTGEVGTIYVRNDTQFEGYTSGSTKDFHAGFMSSGDVGYLDDAGRLFVVGRDDEMIVSGGENVYPIEVEKTLAAHPEVAEAAVIGVSDEQYGQRLAAFVVLAPGAGATTESLKQHVRENLANYKVPREITVLDELPRGSTGKILRNELQARVGG</sequence>
<dbReference type="InterPro" id="IPR000873">
    <property type="entry name" value="AMP-dep_synth/lig_dom"/>
</dbReference>
<evidence type="ECO:0000259" key="9">
    <source>
        <dbReference type="Pfam" id="PF00501"/>
    </source>
</evidence>
<dbReference type="GO" id="GO:0004467">
    <property type="term" value="F:long-chain fatty acid-CoA ligase activity"/>
    <property type="evidence" value="ECO:0007669"/>
    <property type="project" value="UniProtKB-EC"/>
</dbReference>
<comment type="catalytic activity">
    <reaction evidence="4">
        <text>a long-chain fatty acid + ATP + CoA = a long-chain fatty acyl-CoA + AMP + diphosphate</text>
        <dbReference type="Rhea" id="RHEA:15421"/>
        <dbReference type="ChEBI" id="CHEBI:30616"/>
        <dbReference type="ChEBI" id="CHEBI:33019"/>
        <dbReference type="ChEBI" id="CHEBI:57287"/>
        <dbReference type="ChEBI" id="CHEBI:57560"/>
        <dbReference type="ChEBI" id="CHEBI:83139"/>
        <dbReference type="ChEBI" id="CHEBI:456215"/>
        <dbReference type="EC" id="6.2.1.3"/>
    </reaction>
</comment>
<dbReference type="CDD" id="cd04433">
    <property type="entry name" value="AFD_class_I"/>
    <property type="match status" value="1"/>
</dbReference>
<evidence type="ECO:0000256" key="2">
    <source>
        <dbReference type="ARBA" id="ARBA00022598"/>
    </source>
</evidence>
<comment type="similarity">
    <text evidence="1">Belongs to the ATP-dependent AMP-binding enzyme family.</text>
</comment>
<accession>A0A2U3N8W6</accession>
<dbReference type="PROSITE" id="PS00455">
    <property type="entry name" value="AMP_BINDING"/>
    <property type="match status" value="1"/>
</dbReference>
<gene>
    <name evidence="11" type="ORF">MTAB308_1392</name>
</gene>
<reference evidence="11 12" key="1">
    <citation type="submission" date="2017-01" db="EMBL/GenBank/DDBJ databases">
        <authorList>
            <consortium name="Urmite Genomes"/>
        </authorList>
    </citation>
    <scope>NUCLEOTIDE SEQUENCE [LARGE SCALE GENOMIC DNA]</scope>
    <source>
        <strain evidence="11 12">AB308</strain>
    </source>
</reference>
<dbReference type="EMBL" id="FTRV01000010">
    <property type="protein sequence ID" value="SPM27907.1"/>
    <property type="molecule type" value="Genomic_DNA"/>
</dbReference>
<dbReference type="AlphaFoldDB" id="A0A2U3N8W6"/>
<evidence type="ECO:0000256" key="5">
    <source>
        <dbReference type="ARBA" id="ARBA00069710"/>
    </source>
</evidence>
<evidence type="ECO:0000256" key="8">
    <source>
        <dbReference type="ARBA" id="ARBA00083882"/>
    </source>
</evidence>
<organism evidence="11 12">
    <name type="scientific">Mycobacterium terramassiliense</name>
    <dbReference type="NCBI Taxonomy" id="1841859"/>
    <lineage>
        <taxon>Bacteria</taxon>
        <taxon>Bacillati</taxon>
        <taxon>Actinomycetota</taxon>
        <taxon>Actinomycetes</taxon>
        <taxon>Mycobacteriales</taxon>
        <taxon>Mycobacteriaceae</taxon>
        <taxon>Mycobacterium</taxon>
    </lineage>
</organism>
<feature type="domain" description="AMP-binding enzyme C-terminal" evidence="10">
    <location>
        <begin position="456"/>
        <end position="531"/>
    </location>
</feature>
<dbReference type="PANTHER" id="PTHR43201:SF5">
    <property type="entry name" value="MEDIUM-CHAIN ACYL-COA LIGASE ACSF2, MITOCHONDRIAL"/>
    <property type="match status" value="1"/>
</dbReference>
<name>A0A2U3N8W6_9MYCO</name>
<dbReference type="Gene3D" id="3.40.50.12780">
    <property type="entry name" value="N-terminal domain of ligase-like"/>
    <property type="match status" value="1"/>
</dbReference>
<evidence type="ECO:0000256" key="4">
    <source>
        <dbReference type="ARBA" id="ARBA00036813"/>
    </source>
</evidence>
<dbReference type="GO" id="GO:0031956">
    <property type="term" value="F:medium-chain fatty acid-CoA ligase activity"/>
    <property type="evidence" value="ECO:0007669"/>
    <property type="project" value="TreeGrafter"/>
</dbReference>
<keyword evidence="2 11" id="KW-0436">Ligase</keyword>
<dbReference type="Pfam" id="PF00501">
    <property type="entry name" value="AMP-binding"/>
    <property type="match status" value="1"/>
</dbReference>
<feature type="non-terminal residue" evidence="11">
    <location>
        <position position="1"/>
    </location>
</feature>
<evidence type="ECO:0000256" key="6">
    <source>
        <dbReference type="ARBA" id="ARBA00076959"/>
    </source>
</evidence>
<dbReference type="FunFam" id="3.30.300.30:FF:000008">
    <property type="entry name" value="2,3-dihydroxybenzoate-AMP ligase"/>
    <property type="match status" value="1"/>
</dbReference>
<evidence type="ECO:0000256" key="1">
    <source>
        <dbReference type="ARBA" id="ARBA00006432"/>
    </source>
</evidence>
<feature type="domain" description="AMP-dependent synthetase/ligase" evidence="9">
    <location>
        <begin position="51"/>
        <end position="408"/>
    </location>
</feature>
<evidence type="ECO:0000313" key="12">
    <source>
        <dbReference type="Proteomes" id="UP000241595"/>
    </source>
</evidence>
<dbReference type="InterPro" id="IPR045851">
    <property type="entry name" value="AMP-bd_C_sf"/>
</dbReference>
<dbReference type="Proteomes" id="UP000241595">
    <property type="component" value="Unassembled WGS sequence"/>
</dbReference>
<dbReference type="InterPro" id="IPR025110">
    <property type="entry name" value="AMP-bd_C"/>
</dbReference>
<dbReference type="STRING" id="1841859.GCA_900157385_01389"/>
<proteinExistence type="inferred from homology"/>
<dbReference type="InterPro" id="IPR020845">
    <property type="entry name" value="AMP-binding_CS"/>
</dbReference>
<dbReference type="InterPro" id="IPR042099">
    <property type="entry name" value="ANL_N_sf"/>
</dbReference>
<evidence type="ECO:0000259" key="10">
    <source>
        <dbReference type="Pfam" id="PF13193"/>
    </source>
</evidence>